<organism evidence="3 4">
    <name type="scientific">Corynebacterium qintianiae</name>
    <dbReference type="NCBI Taxonomy" id="2709392"/>
    <lineage>
        <taxon>Bacteria</taxon>
        <taxon>Bacillati</taxon>
        <taxon>Actinomycetota</taxon>
        <taxon>Actinomycetes</taxon>
        <taxon>Mycobacteriales</taxon>
        <taxon>Corynebacteriaceae</taxon>
        <taxon>Corynebacterium</taxon>
    </lineage>
</organism>
<accession>A0A7T0PET3</accession>
<feature type="region of interest" description="Disordered" evidence="1">
    <location>
        <begin position="169"/>
        <end position="191"/>
    </location>
</feature>
<sequence length="191" mass="20982">MVDAHLLGVRPIGPEEFLCALFHVEDASRYMTIWLPPVEGARLLARINGWRPSRPHAADALAELITSSGLGAELLELSSYHEGVFRASLALRDGGEVDLRPSDALALALELEIPVEVDESVVAAASLWIPSDDVERYFEVNAPEFDSEDEQPGASAEVDAEFEELMRRLGVAEDDLDRESEPDVKDGEEEL</sequence>
<dbReference type="AlphaFoldDB" id="A0A7T0PET3"/>
<dbReference type="KEGG" id="cqn:G7Y29_05260"/>
<reference evidence="3 4" key="1">
    <citation type="submission" date="2020-11" db="EMBL/GenBank/DDBJ databases">
        <title>Corynebacterium sp. MC1420.</title>
        <authorList>
            <person name="Zhou J."/>
        </authorList>
    </citation>
    <scope>NUCLEOTIDE SEQUENCE [LARGE SCALE GENOMIC DNA]</scope>
    <source>
        <strain evidence="3 4">MC1420</strain>
    </source>
</reference>
<dbReference type="EMBL" id="CP064955">
    <property type="protein sequence ID" value="QPK84163.1"/>
    <property type="molecule type" value="Genomic_DNA"/>
</dbReference>
<dbReference type="InterPro" id="IPR003729">
    <property type="entry name" value="Bi_nuclease_dom"/>
</dbReference>
<feature type="domain" description="BFN" evidence="2">
    <location>
        <begin position="1"/>
        <end position="129"/>
    </location>
</feature>
<proteinExistence type="predicted"/>
<protein>
    <submittedName>
        <fullName evidence="3">Bifunctional nuclease family protein</fullName>
    </submittedName>
</protein>
<gene>
    <name evidence="3" type="ORF">G7Y29_05260</name>
</gene>
<dbReference type="Gene3D" id="3.10.690.10">
    <property type="entry name" value="Bifunctional nuclease domain"/>
    <property type="match status" value="1"/>
</dbReference>
<dbReference type="PROSITE" id="PS51658">
    <property type="entry name" value="BFN"/>
    <property type="match status" value="1"/>
</dbReference>
<evidence type="ECO:0000256" key="1">
    <source>
        <dbReference type="SAM" id="MobiDB-lite"/>
    </source>
</evidence>
<dbReference type="SUPFAM" id="SSF103256">
    <property type="entry name" value="Hypothetical protein TM0160"/>
    <property type="match status" value="1"/>
</dbReference>
<keyword evidence="4" id="KW-1185">Reference proteome</keyword>
<dbReference type="GO" id="GO:0004518">
    <property type="term" value="F:nuclease activity"/>
    <property type="evidence" value="ECO:0007669"/>
    <property type="project" value="InterPro"/>
</dbReference>
<evidence type="ECO:0000313" key="3">
    <source>
        <dbReference type="EMBL" id="QPK84163.1"/>
    </source>
</evidence>
<name>A0A7T0PET3_9CORY</name>
<dbReference type="RefSeq" id="WP_165004235.1">
    <property type="nucleotide sequence ID" value="NZ_CP064955.1"/>
</dbReference>
<dbReference type="Proteomes" id="UP000594586">
    <property type="component" value="Chromosome"/>
</dbReference>
<evidence type="ECO:0000259" key="2">
    <source>
        <dbReference type="PROSITE" id="PS51658"/>
    </source>
</evidence>
<dbReference type="InterPro" id="IPR036104">
    <property type="entry name" value="BFN_sf"/>
</dbReference>
<dbReference type="Pfam" id="PF02577">
    <property type="entry name" value="BFN_dom"/>
    <property type="match status" value="1"/>
</dbReference>
<evidence type="ECO:0000313" key="4">
    <source>
        <dbReference type="Proteomes" id="UP000594586"/>
    </source>
</evidence>